<dbReference type="InterPro" id="IPR018490">
    <property type="entry name" value="cNMP-bd_dom_sf"/>
</dbReference>
<sequence>MDKVTAFTVFRKQLKNLVVFNDEEWTIFEQYLQLSTLKKKDHFIKADEVCKQVGFIVSGSVRLYHLKDGEEITGYFCFENEFISSYKSFIQQQPGYAYIQALEDTLLVIFDYKSLQQLLANQITAYKMERFGRLIAEYLICCYEDRVHSFVTQTPEERYAELLNSNAPLLQRVPQHYLANFLGITPVSLSRIRKRMFEPAR</sequence>
<dbReference type="Gene3D" id="2.60.120.10">
    <property type="entry name" value="Jelly Rolls"/>
    <property type="match status" value="1"/>
</dbReference>
<feature type="domain" description="Cyclic nucleotide-binding" evidence="1">
    <location>
        <begin position="36"/>
        <end position="121"/>
    </location>
</feature>
<evidence type="ECO:0000259" key="1">
    <source>
        <dbReference type="Pfam" id="PF00027"/>
    </source>
</evidence>
<accession>A0A7L5DXG1</accession>
<name>A0A7L5DXG1_9SPHI</name>
<dbReference type="CDD" id="cd00038">
    <property type="entry name" value="CAP_ED"/>
    <property type="match status" value="1"/>
</dbReference>
<dbReference type="Pfam" id="PF00027">
    <property type="entry name" value="cNMP_binding"/>
    <property type="match status" value="1"/>
</dbReference>
<organism evidence="2 3">
    <name type="scientific">Mucilaginibacter robiniae</name>
    <dbReference type="NCBI Taxonomy" id="2728022"/>
    <lineage>
        <taxon>Bacteria</taxon>
        <taxon>Pseudomonadati</taxon>
        <taxon>Bacteroidota</taxon>
        <taxon>Sphingobacteriia</taxon>
        <taxon>Sphingobacteriales</taxon>
        <taxon>Sphingobacteriaceae</taxon>
        <taxon>Mucilaginibacter</taxon>
    </lineage>
</organism>
<gene>
    <name evidence="2" type="ORF">HH214_01835</name>
</gene>
<evidence type="ECO:0000313" key="2">
    <source>
        <dbReference type="EMBL" id="QJD94699.1"/>
    </source>
</evidence>
<proteinExistence type="predicted"/>
<dbReference type="SUPFAM" id="SSF51206">
    <property type="entry name" value="cAMP-binding domain-like"/>
    <property type="match status" value="1"/>
</dbReference>
<dbReference type="RefSeq" id="WP_169605716.1">
    <property type="nucleotide sequence ID" value="NZ_CP051682.1"/>
</dbReference>
<dbReference type="KEGG" id="mrob:HH214_01835"/>
<dbReference type="AlphaFoldDB" id="A0A7L5DXG1"/>
<protein>
    <submittedName>
        <fullName evidence="2">Crp/Fnr family transcriptional regulator</fullName>
    </submittedName>
</protein>
<keyword evidence="3" id="KW-1185">Reference proteome</keyword>
<dbReference type="Proteomes" id="UP000503278">
    <property type="component" value="Chromosome"/>
</dbReference>
<dbReference type="EMBL" id="CP051682">
    <property type="protein sequence ID" value="QJD94699.1"/>
    <property type="molecule type" value="Genomic_DNA"/>
</dbReference>
<reference evidence="2 3" key="1">
    <citation type="submission" date="2020-04" db="EMBL/GenBank/DDBJ databases">
        <title>Genome sequencing of novel species.</title>
        <authorList>
            <person name="Heo J."/>
            <person name="Kim S.-J."/>
            <person name="Kim J.-S."/>
            <person name="Hong S.-B."/>
            <person name="Kwon S.-W."/>
        </authorList>
    </citation>
    <scope>NUCLEOTIDE SEQUENCE [LARGE SCALE GENOMIC DNA]</scope>
    <source>
        <strain evidence="2 3">F39-2</strain>
    </source>
</reference>
<dbReference type="InterPro" id="IPR000595">
    <property type="entry name" value="cNMP-bd_dom"/>
</dbReference>
<dbReference type="InterPro" id="IPR014710">
    <property type="entry name" value="RmlC-like_jellyroll"/>
</dbReference>
<evidence type="ECO:0000313" key="3">
    <source>
        <dbReference type="Proteomes" id="UP000503278"/>
    </source>
</evidence>